<dbReference type="InterPro" id="IPR005333">
    <property type="entry name" value="Transcription_factor_TCP"/>
</dbReference>
<feature type="region of interest" description="Disordered" evidence="6">
    <location>
        <begin position="1"/>
        <end position="31"/>
    </location>
</feature>
<evidence type="ECO:0000256" key="3">
    <source>
        <dbReference type="ARBA" id="ARBA00023125"/>
    </source>
</evidence>
<feature type="domain" description="TCP" evidence="7">
    <location>
        <begin position="75"/>
        <end position="133"/>
    </location>
</feature>
<dbReference type="EMBL" id="JAVXUP010001545">
    <property type="protein sequence ID" value="KAK3010424.1"/>
    <property type="molecule type" value="Genomic_DNA"/>
</dbReference>
<evidence type="ECO:0000256" key="4">
    <source>
        <dbReference type="ARBA" id="ARBA00023163"/>
    </source>
</evidence>
<dbReference type="GO" id="GO:0003700">
    <property type="term" value="F:DNA-binding transcription factor activity"/>
    <property type="evidence" value="ECO:0007669"/>
    <property type="project" value="InterPro"/>
</dbReference>
<organism evidence="8 9">
    <name type="scientific">Escallonia herrerae</name>
    <dbReference type="NCBI Taxonomy" id="1293975"/>
    <lineage>
        <taxon>Eukaryota</taxon>
        <taxon>Viridiplantae</taxon>
        <taxon>Streptophyta</taxon>
        <taxon>Embryophyta</taxon>
        <taxon>Tracheophyta</taxon>
        <taxon>Spermatophyta</taxon>
        <taxon>Magnoliopsida</taxon>
        <taxon>eudicotyledons</taxon>
        <taxon>Gunneridae</taxon>
        <taxon>Pentapetalae</taxon>
        <taxon>asterids</taxon>
        <taxon>campanulids</taxon>
        <taxon>Escalloniales</taxon>
        <taxon>Escalloniaceae</taxon>
        <taxon>Escallonia</taxon>
    </lineage>
</organism>
<feature type="compositionally biased region" description="Basic residues" evidence="6">
    <location>
        <begin position="76"/>
        <end position="91"/>
    </location>
</feature>
<comment type="caution">
    <text evidence="8">The sequence shown here is derived from an EMBL/GenBank/DDBJ whole genome shotgun (WGS) entry which is preliminary data.</text>
</comment>
<evidence type="ECO:0000313" key="8">
    <source>
        <dbReference type="EMBL" id="KAK3010424.1"/>
    </source>
</evidence>
<keyword evidence="9" id="KW-1185">Reference proteome</keyword>
<dbReference type="PROSITE" id="PS51369">
    <property type="entry name" value="TCP"/>
    <property type="match status" value="1"/>
</dbReference>
<dbReference type="PANTHER" id="PTHR31072:SF93">
    <property type="entry name" value="TRANSCRIPTION FACTOR TCP24"/>
    <property type="match status" value="1"/>
</dbReference>
<keyword evidence="3" id="KW-0238">DNA-binding</keyword>
<protein>
    <recommendedName>
        <fullName evidence="7">TCP domain-containing protein</fullName>
    </recommendedName>
</protein>
<name>A0AA89AN35_9ASTE</name>
<keyword evidence="4" id="KW-0804">Transcription</keyword>
<evidence type="ECO:0000256" key="6">
    <source>
        <dbReference type="SAM" id="MobiDB-lite"/>
    </source>
</evidence>
<dbReference type="AlphaFoldDB" id="A0AA89AN35"/>
<dbReference type="PANTHER" id="PTHR31072">
    <property type="entry name" value="TRANSCRIPTION FACTOR TCP4-RELATED"/>
    <property type="match status" value="1"/>
</dbReference>
<evidence type="ECO:0000256" key="2">
    <source>
        <dbReference type="ARBA" id="ARBA00023015"/>
    </source>
</evidence>
<dbReference type="Pfam" id="PF03634">
    <property type="entry name" value="TCP"/>
    <property type="match status" value="1"/>
</dbReference>
<dbReference type="Proteomes" id="UP001188597">
    <property type="component" value="Unassembled WGS sequence"/>
</dbReference>
<dbReference type="GO" id="GO:0005634">
    <property type="term" value="C:nucleus"/>
    <property type="evidence" value="ECO:0007669"/>
    <property type="project" value="UniProtKB-SubCell"/>
</dbReference>
<sequence>MSDELHSLSNSQHSQQRKRQLLMHGKSQGTPMITSCAATTRFREEMQEVFEEKRPKRRPKGGRAEDVHIVRSTGRKDRHSKVRTAKGPRDRRVRLAASTAIEFYDVQDRLGCDRPSKAIDWLMKKARSAIEALSRDPNSGYQLQQGCESELQNQQHLSDNAKNCACELSAGAKFNSLGHEAPVIADCDMTTSPSFPGDLQDHPRGLISRSRRQTQDFCASLQAFQEDPSPLQLHLNSTSSGDQLNLFSALASLDFGTTSEMVTWNSSGNGKGSDEAFVSDLRQQNLHAVLGQNQLSFQREPLQSSSSPSVCASMGDQLFNANFGIGFANEGLAGIPFPPQIQGHEEEHVNPAFDMHLRFFYAEAACLLDELEITFELGQ</sequence>
<evidence type="ECO:0000256" key="1">
    <source>
        <dbReference type="ARBA" id="ARBA00004123"/>
    </source>
</evidence>
<accession>A0AA89AN35</accession>
<dbReference type="InterPro" id="IPR017887">
    <property type="entry name" value="TF_TCP_subgr"/>
</dbReference>
<evidence type="ECO:0000313" key="9">
    <source>
        <dbReference type="Proteomes" id="UP001188597"/>
    </source>
</evidence>
<reference evidence="8" key="1">
    <citation type="submission" date="2022-12" db="EMBL/GenBank/DDBJ databases">
        <title>Draft genome assemblies for two species of Escallonia (Escalloniales).</title>
        <authorList>
            <person name="Chanderbali A."/>
            <person name="Dervinis C."/>
            <person name="Anghel I."/>
            <person name="Soltis D."/>
            <person name="Soltis P."/>
            <person name="Zapata F."/>
        </authorList>
    </citation>
    <scope>NUCLEOTIDE SEQUENCE</scope>
    <source>
        <strain evidence="8">UCBG64.0493</strain>
        <tissue evidence="8">Leaf</tissue>
    </source>
</reference>
<evidence type="ECO:0000256" key="5">
    <source>
        <dbReference type="ARBA" id="ARBA00023242"/>
    </source>
</evidence>
<keyword evidence="2" id="KW-0805">Transcription regulation</keyword>
<comment type="subcellular location">
    <subcellularLocation>
        <location evidence="1">Nucleus</location>
    </subcellularLocation>
</comment>
<dbReference type="GO" id="GO:0043565">
    <property type="term" value="F:sequence-specific DNA binding"/>
    <property type="evidence" value="ECO:0007669"/>
    <property type="project" value="TreeGrafter"/>
</dbReference>
<gene>
    <name evidence="8" type="ORF">RJ639_012317</name>
</gene>
<feature type="region of interest" description="Disordered" evidence="6">
    <location>
        <begin position="72"/>
        <end position="91"/>
    </location>
</feature>
<keyword evidence="5" id="KW-0539">Nucleus</keyword>
<evidence type="ECO:0000259" key="7">
    <source>
        <dbReference type="PROSITE" id="PS51369"/>
    </source>
</evidence>
<proteinExistence type="predicted"/>